<dbReference type="OrthoDB" id="9786288at2"/>
<dbReference type="GO" id="GO:0016747">
    <property type="term" value="F:acyltransferase activity, transferring groups other than amino-acyl groups"/>
    <property type="evidence" value="ECO:0007669"/>
    <property type="project" value="InterPro"/>
</dbReference>
<evidence type="ECO:0000313" key="7">
    <source>
        <dbReference type="Proteomes" id="UP000249590"/>
    </source>
</evidence>
<protein>
    <submittedName>
        <fullName evidence="6">Type III polyketide synthase</fullName>
    </submittedName>
</protein>
<dbReference type="InterPro" id="IPR001099">
    <property type="entry name" value="Chalcone/stilbene_synt_N"/>
</dbReference>
<evidence type="ECO:0000256" key="1">
    <source>
        <dbReference type="ARBA" id="ARBA00005531"/>
    </source>
</evidence>
<feature type="active site" description="Acyl-thioester intermediate" evidence="3">
    <location>
        <position position="152"/>
    </location>
</feature>
<dbReference type="CDD" id="cd00831">
    <property type="entry name" value="CHS_like"/>
    <property type="match status" value="1"/>
</dbReference>
<feature type="domain" description="Chalcone/stilbene synthase N-terminal" evidence="4">
    <location>
        <begin position="11"/>
        <end position="211"/>
    </location>
</feature>
<evidence type="ECO:0000259" key="4">
    <source>
        <dbReference type="Pfam" id="PF00195"/>
    </source>
</evidence>
<accession>A0A8B2NRN6</accession>
<evidence type="ECO:0000313" key="6">
    <source>
        <dbReference type="EMBL" id="RAI02546.1"/>
    </source>
</evidence>
<dbReference type="PANTHER" id="PTHR11877">
    <property type="entry name" value="HYDROXYMETHYLGLUTARYL-COA SYNTHASE"/>
    <property type="match status" value="1"/>
</dbReference>
<dbReference type="PANTHER" id="PTHR11877:SF46">
    <property type="entry name" value="TYPE III POLYKETIDE SYNTHASE A"/>
    <property type="match status" value="1"/>
</dbReference>
<dbReference type="EMBL" id="QHHQ01000002">
    <property type="protein sequence ID" value="RAI02546.1"/>
    <property type="molecule type" value="Genomic_DNA"/>
</dbReference>
<evidence type="ECO:0000256" key="2">
    <source>
        <dbReference type="ARBA" id="ARBA00022679"/>
    </source>
</evidence>
<dbReference type="Gene3D" id="3.40.47.10">
    <property type="match status" value="2"/>
</dbReference>
<keyword evidence="2" id="KW-0808">Transferase</keyword>
<keyword evidence="7" id="KW-1185">Reference proteome</keyword>
<dbReference type="InterPro" id="IPR016039">
    <property type="entry name" value="Thiolase-like"/>
</dbReference>
<comment type="caution">
    <text evidence="6">The sequence shown here is derived from an EMBL/GenBank/DDBJ whole genome shotgun (WGS) entry which is preliminary data.</text>
</comment>
<dbReference type="Pfam" id="PF02797">
    <property type="entry name" value="Chal_sti_synt_C"/>
    <property type="match status" value="1"/>
</dbReference>
<sequence>MPAHINRIATAVPRYEVHDFFLRFAASQLTEMPRHRALFRKMADKAGIERRYCALMPSNDPEGDRLDAGGLFVRGNFPGTAVRMDLFDAHAPDLAMTAIDRLDLSAAERASITHLVVATCTGMSAPGLDLEIVARAGLPDDVERTLIGFMGCYAAISALKVAHHIVRSTPSAKVLIVNLELCTLHFKETVDLERLLTFALWGDGCSAALVTGEAAGLRLESFTALLASDARELMSWKVRDDGFDMVLSGRVPATIQAILARHADRMLGGREVPDVDLWAVHPGGRSVLDAVEHTLALPPDALAPSRTVLRDNGNMSSATVMFVLAAMLASARPGEFGCGMAFGPGLTAETFTFAMA</sequence>
<name>A0A8B2NRN6_9HYPH</name>
<dbReference type="PIRSF" id="PIRSF000451">
    <property type="entry name" value="PKS_III"/>
    <property type="match status" value="1"/>
</dbReference>
<dbReference type="RefSeq" id="WP_111346233.1">
    <property type="nucleotide sequence ID" value="NZ_JAIWKD010000002.1"/>
</dbReference>
<dbReference type="SUPFAM" id="SSF53901">
    <property type="entry name" value="Thiolase-like"/>
    <property type="match status" value="2"/>
</dbReference>
<dbReference type="GO" id="GO:0030639">
    <property type="term" value="P:polyketide biosynthetic process"/>
    <property type="evidence" value="ECO:0007669"/>
    <property type="project" value="TreeGrafter"/>
</dbReference>
<reference evidence="6 7" key="1">
    <citation type="submission" date="2018-05" db="EMBL/GenBank/DDBJ databases">
        <title>Acuticoccus sediminis sp. nov., isolated from deep-sea sediment of Indian Ocean.</title>
        <authorList>
            <person name="Liu X."/>
            <person name="Lai Q."/>
            <person name="Du Y."/>
            <person name="Sun F."/>
            <person name="Zhang X."/>
            <person name="Wang S."/>
            <person name="Shao Z."/>
        </authorList>
    </citation>
    <scope>NUCLEOTIDE SEQUENCE [LARGE SCALE GENOMIC DNA]</scope>
    <source>
        <strain evidence="6 7">PTG4-2</strain>
    </source>
</reference>
<evidence type="ECO:0000256" key="3">
    <source>
        <dbReference type="PIRSR" id="PIRSR000451-1"/>
    </source>
</evidence>
<organism evidence="6 7">
    <name type="scientific">Acuticoccus sediminis</name>
    <dbReference type="NCBI Taxonomy" id="2184697"/>
    <lineage>
        <taxon>Bacteria</taxon>
        <taxon>Pseudomonadati</taxon>
        <taxon>Pseudomonadota</taxon>
        <taxon>Alphaproteobacteria</taxon>
        <taxon>Hyphomicrobiales</taxon>
        <taxon>Amorphaceae</taxon>
        <taxon>Acuticoccus</taxon>
    </lineage>
</organism>
<comment type="similarity">
    <text evidence="1">Belongs to the thiolase-like superfamily. Chalcone/stilbene synthases family.</text>
</comment>
<gene>
    <name evidence="6" type="ORF">DLJ53_10955</name>
</gene>
<proteinExistence type="inferred from homology"/>
<dbReference type="AlphaFoldDB" id="A0A8B2NRN6"/>
<feature type="domain" description="Chalcone/stilbene synthase C-terminal" evidence="5">
    <location>
        <begin position="231"/>
        <end position="352"/>
    </location>
</feature>
<dbReference type="InterPro" id="IPR011141">
    <property type="entry name" value="Polyketide_synthase_type-III"/>
</dbReference>
<dbReference type="Proteomes" id="UP000249590">
    <property type="component" value="Unassembled WGS sequence"/>
</dbReference>
<dbReference type="InterPro" id="IPR012328">
    <property type="entry name" value="Chalcone/stilbene_synt_C"/>
</dbReference>
<dbReference type="Pfam" id="PF00195">
    <property type="entry name" value="Chal_sti_synt_N"/>
    <property type="match status" value="1"/>
</dbReference>
<evidence type="ECO:0000259" key="5">
    <source>
        <dbReference type="Pfam" id="PF02797"/>
    </source>
</evidence>